<reference evidence="1 2" key="1">
    <citation type="submission" date="2015-11" db="EMBL/GenBank/DDBJ databases">
        <title>Genomic analysis of 38 Legionella species identifies large and diverse effector repertoires.</title>
        <authorList>
            <person name="Burstein D."/>
            <person name="Amaro F."/>
            <person name="Zusman T."/>
            <person name="Lifshitz Z."/>
            <person name="Cohen O."/>
            <person name="Gilbert J.A."/>
            <person name="Pupko T."/>
            <person name="Shuman H.A."/>
            <person name="Segal G."/>
        </authorList>
    </citation>
    <scope>NUCLEOTIDE SEQUENCE [LARGE SCALE GENOMIC DNA]</scope>
    <source>
        <strain evidence="1 2">ATCC 49504</strain>
    </source>
</reference>
<dbReference type="OrthoDB" id="9779699at2"/>
<dbReference type="RefSeq" id="WP_028386679.1">
    <property type="nucleotide sequence ID" value="NZ_CAAAHN010000017.1"/>
</dbReference>
<dbReference type="InterPro" id="IPR012469">
    <property type="entry name" value="DUF1688"/>
</dbReference>
<keyword evidence="2" id="KW-1185">Reference proteome</keyword>
<protein>
    <submittedName>
        <fullName evidence="1">Putative biotin synthetase like protein</fullName>
    </submittedName>
</protein>
<gene>
    <name evidence="1" type="ORF">Lgee_0639</name>
</gene>
<dbReference type="STRING" id="45065.Lgee_0639"/>
<accession>A0A0W0U4H2</accession>
<dbReference type="PANTHER" id="PTHR31687">
    <property type="match status" value="1"/>
</dbReference>
<evidence type="ECO:0000313" key="1">
    <source>
        <dbReference type="EMBL" id="KTD02666.1"/>
    </source>
</evidence>
<dbReference type="AlphaFoldDB" id="A0A0W0U4H2"/>
<sequence>MNNVHTETEPLKHLETVRRRAHAMLALAREGALAHFEYHDEKRLPTALFVAEVTKTRYPTLEVPPHTRWRHFEMAGIDRIAPLCAGMSARDRGRMLTEIALISVLLDAGAGKDWSFMEAESGMRYSRSEGLALAALKLFKSGHLSSEPGLVLQADAKALQALDANTLAEVFQVSDTNPLTGLEGRAALLRRLGARIEAAPEYFGSGGRAGGLFDVLSEKADTGRLSVKVLFRTLLDALAPIWPARLQYAGESLGDVWTHKALQSADPLSAFVPFHKLTQWLTGTMVEALEHAHITVLDTECLTGLAEYRNGGLFLDTGLLTLRDKAAQARVYCPEDELVVEWRALTVALLDEVAESVREVLGKTSDELPLPAVLQGGTWEAGRRIARQMRPDGTPPLQVISDGTLF</sequence>
<comment type="caution">
    <text evidence="1">The sequence shown here is derived from an EMBL/GenBank/DDBJ whole genome shotgun (WGS) entry which is preliminary data.</text>
</comment>
<dbReference type="EMBL" id="LNYC01000019">
    <property type="protein sequence ID" value="KTD02666.1"/>
    <property type="molecule type" value="Genomic_DNA"/>
</dbReference>
<proteinExistence type="predicted"/>
<evidence type="ECO:0000313" key="2">
    <source>
        <dbReference type="Proteomes" id="UP000054785"/>
    </source>
</evidence>
<dbReference type="Proteomes" id="UP000054785">
    <property type="component" value="Unassembled WGS sequence"/>
</dbReference>
<dbReference type="PANTHER" id="PTHR31687:SF3">
    <property type="entry name" value="PROTEIN URG3"/>
    <property type="match status" value="1"/>
</dbReference>
<dbReference type="PATRIC" id="fig|45065.4.peg.680"/>
<organism evidence="1 2">
    <name type="scientific">Legionella geestiana</name>
    <dbReference type="NCBI Taxonomy" id="45065"/>
    <lineage>
        <taxon>Bacteria</taxon>
        <taxon>Pseudomonadati</taxon>
        <taxon>Pseudomonadota</taxon>
        <taxon>Gammaproteobacteria</taxon>
        <taxon>Legionellales</taxon>
        <taxon>Legionellaceae</taxon>
        <taxon>Legionella</taxon>
    </lineage>
</organism>
<dbReference type="Pfam" id="PF07958">
    <property type="entry name" value="DUF1688"/>
    <property type="match status" value="1"/>
</dbReference>
<name>A0A0W0U4H2_9GAMM</name>